<protein>
    <submittedName>
        <fullName evidence="2">Uncharacterized protein</fullName>
    </submittedName>
</protein>
<reference evidence="2" key="1">
    <citation type="submission" date="2015-07" db="EMBL/GenBank/DDBJ databases">
        <title>Adaptation to a free-living lifestyle via gene acquisitions in the diplomonad Trepomonas sp. PC1.</title>
        <authorList>
            <person name="Xu F."/>
            <person name="Jerlstrom-Hultqvist J."/>
            <person name="Kolisko M."/>
            <person name="Simpson A.G.B."/>
            <person name="Roger A.J."/>
            <person name="Svard S.G."/>
            <person name="Andersson J.O."/>
        </authorList>
    </citation>
    <scope>NUCLEOTIDE SEQUENCE</scope>
    <source>
        <strain evidence="2">PC1</strain>
    </source>
</reference>
<dbReference type="EMBL" id="GDID01003960">
    <property type="protein sequence ID" value="JAP92646.1"/>
    <property type="molecule type" value="Transcribed_RNA"/>
</dbReference>
<organism evidence="2">
    <name type="scientific">Trepomonas sp. PC1</name>
    <dbReference type="NCBI Taxonomy" id="1076344"/>
    <lineage>
        <taxon>Eukaryota</taxon>
        <taxon>Metamonada</taxon>
        <taxon>Diplomonadida</taxon>
        <taxon>Hexamitidae</taxon>
        <taxon>Hexamitinae</taxon>
        <taxon>Trepomonas</taxon>
    </lineage>
</organism>
<feature type="non-terminal residue" evidence="2">
    <location>
        <position position="1"/>
    </location>
</feature>
<sequence>SSSLQYNQELKDVLNNALSDKEKYKQRTKQLIKKLEEERNESFSEISKFDEISTQLKQKLSKTEAELELARLELSQLKQRSIVSSAQKPDQELYLKQLNDQLVQTISSLLQIINYNLQHFSLKNQPEHLQRIYNTILVRSKDVDVIPVFISKNHASLELMIQNHSQKKEIQIKQTTEEIDQENFVPLKAFQLLKQFQISGQKLSSANLNNLLLSFGMIHKEYYQSMLFQQANSTIQDQRKQIDDLNRKLQGTMSYNQVMSERQIQKLRQDLLKYQNLYQEALKRKIISKKVNVKVGDFSNNHNEISELKDLVKKSIVSQVFSNRDEKDYHTGCIETSRIYVQLIEESLTKIYKDGNAIQELQELQRKCREALVEVLSNEKQ</sequence>
<proteinExistence type="predicted"/>
<accession>A0A146KAV6</accession>
<feature type="non-terminal residue" evidence="2">
    <location>
        <position position="381"/>
    </location>
</feature>
<evidence type="ECO:0000313" key="2">
    <source>
        <dbReference type="EMBL" id="JAP92646.1"/>
    </source>
</evidence>
<feature type="coiled-coil region" evidence="1">
    <location>
        <begin position="228"/>
        <end position="284"/>
    </location>
</feature>
<name>A0A146KAV6_9EUKA</name>
<gene>
    <name evidence="2" type="ORF">TPC1_15347</name>
</gene>
<evidence type="ECO:0000256" key="1">
    <source>
        <dbReference type="SAM" id="Coils"/>
    </source>
</evidence>
<feature type="coiled-coil region" evidence="1">
    <location>
        <begin position="7"/>
        <end position="80"/>
    </location>
</feature>
<keyword evidence="1" id="KW-0175">Coiled coil</keyword>
<dbReference type="AlphaFoldDB" id="A0A146KAV6"/>